<dbReference type="InterPro" id="IPR012910">
    <property type="entry name" value="Plug_dom"/>
</dbReference>
<dbReference type="GO" id="GO:0009279">
    <property type="term" value="C:cell outer membrane"/>
    <property type="evidence" value="ECO:0007669"/>
    <property type="project" value="UniProtKB-SubCell"/>
</dbReference>
<evidence type="ECO:0000256" key="6">
    <source>
        <dbReference type="ARBA" id="ARBA00023136"/>
    </source>
</evidence>
<keyword evidence="14" id="KW-1185">Reference proteome</keyword>
<dbReference type="InterPro" id="IPR000531">
    <property type="entry name" value="Beta-barrel_TonB"/>
</dbReference>
<dbReference type="InterPro" id="IPR037066">
    <property type="entry name" value="Plug_dom_sf"/>
</dbReference>
<reference evidence="13 14" key="1">
    <citation type="submission" date="2012-10" db="EMBL/GenBank/DDBJ databases">
        <title>Genome sequencing of Tanticharoenia sakaeratensis NBRC 103193.</title>
        <authorList>
            <person name="Azuma Y."/>
            <person name="Hadano H."/>
            <person name="Hirakawa H."/>
            <person name="Matsushita K."/>
        </authorList>
    </citation>
    <scope>NUCLEOTIDE SEQUENCE [LARGE SCALE GENOMIC DNA]</scope>
    <source>
        <strain evidence="13 14">NBRC 103193</strain>
    </source>
</reference>
<keyword evidence="2 8" id="KW-0813">Transport</keyword>
<evidence type="ECO:0000313" key="14">
    <source>
        <dbReference type="Proteomes" id="UP000032679"/>
    </source>
</evidence>
<evidence type="ECO:0000256" key="8">
    <source>
        <dbReference type="PROSITE-ProRule" id="PRU01360"/>
    </source>
</evidence>
<evidence type="ECO:0000256" key="2">
    <source>
        <dbReference type="ARBA" id="ARBA00022448"/>
    </source>
</evidence>
<comment type="subcellular location">
    <subcellularLocation>
        <location evidence="1 8">Cell outer membrane</location>
        <topology evidence="1 8">Multi-pass membrane protein</topology>
    </subcellularLocation>
</comment>
<keyword evidence="4 8" id="KW-0812">Transmembrane</keyword>
<comment type="caution">
    <text evidence="13">The sequence shown here is derived from an EMBL/GenBank/DDBJ whole genome shotgun (WGS) entry which is preliminary data.</text>
</comment>
<dbReference type="AlphaFoldDB" id="A0A0D6MM87"/>
<evidence type="ECO:0000256" key="10">
    <source>
        <dbReference type="SAM" id="MobiDB-lite"/>
    </source>
</evidence>
<evidence type="ECO:0000256" key="7">
    <source>
        <dbReference type="ARBA" id="ARBA00023237"/>
    </source>
</evidence>
<dbReference type="PROSITE" id="PS52016">
    <property type="entry name" value="TONB_DEPENDENT_REC_3"/>
    <property type="match status" value="1"/>
</dbReference>
<dbReference type="PANTHER" id="PTHR47234">
    <property type="match status" value="1"/>
</dbReference>
<name>A0A0D6MM87_9PROT</name>
<keyword evidence="13" id="KW-0675">Receptor</keyword>
<dbReference type="SUPFAM" id="SSF56935">
    <property type="entry name" value="Porins"/>
    <property type="match status" value="1"/>
</dbReference>
<evidence type="ECO:0000313" key="13">
    <source>
        <dbReference type="EMBL" id="GAN54398.1"/>
    </source>
</evidence>
<keyword evidence="3 8" id="KW-1134">Transmembrane beta strand</keyword>
<feature type="domain" description="TonB-dependent receptor plug" evidence="12">
    <location>
        <begin position="24"/>
        <end position="143"/>
    </location>
</feature>
<dbReference type="InterPro" id="IPR039426">
    <property type="entry name" value="TonB-dep_rcpt-like"/>
</dbReference>
<evidence type="ECO:0000256" key="4">
    <source>
        <dbReference type="ARBA" id="ARBA00022692"/>
    </source>
</evidence>
<accession>A0A0D6MM87</accession>
<keyword evidence="6 8" id="KW-0472">Membrane</keyword>
<sequence length="766" mass="84040">MAHPVASDEQVIVTGTRDPHQHARDSVSPVVVISGAQLRATGQADLRDALTMLVPSLTHQTVGTGTANTIDSINLRGLTSNQTLILVNGKRRHPTSTVYYAPGPQQGTTPVDIDMIPTSEIDHIEVLEDGAAAQYGSDAIAGVVNVILTRRKHGVQFHADNGGYYKGDGFTSRESINGATELPNGGFFNIGAEVKFQDHAVRGGYDNRTKVVDNPIISIPRELQEVIGYNMEYNINDTLKLYSFSTDSHKNADALQNYRTGTNVSGATFPTLYPNGYVPIIENAENDYSVTLGFKGDTFLGFDFDASTTYGGNHNDVEIANTGSQSYLSTYGYTPTQFHQTAYTDTQWTNNLDLRRSFHTPVLAGPINFAIGAEYRYESYKIGAGDYNAYYISGAQGQHAIPPGLASTSNRDVTAGYTDVSTKIIKNWQVDLAGRFEHYTDVGNTEIGKVSSRYDVNKMLAFRGTISSGFRAPTLAEEHFSSLTESPTSASGVLAVDSPGGRILGARPLKPERSTSFSAGILLNPVRSMHLSLDAYQIDIRDRIVVGGVYSGTNAIAAMEASGLYFPSTSATATAQYETNGASTRTRGMDITGTYFTDLGRYGHINWDVAVNFNQTNIRSIARDLNGNPELNAQQQSFLTSYMPRNKEIFGGTWVWKNLDFTVHEIRYGRTTSNNTYWNDVPASMINSVHSFLRWVQSPKFQTNVAIGYNVTPRLHLQLGGNNIGNAYPRKIPYSVQYLGSEIYNTDVQQMGLFGGYYYLQLDYKL</sequence>
<organism evidence="13 14">
    <name type="scientific">Tanticharoenia sakaeratensis NBRC 103193</name>
    <dbReference type="NCBI Taxonomy" id="1231623"/>
    <lineage>
        <taxon>Bacteria</taxon>
        <taxon>Pseudomonadati</taxon>
        <taxon>Pseudomonadota</taxon>
        <taxon>Alphaproteobacteria</taxon>
        <taxon>Acetobacterales</taxon>
        <taxon>Acetobacteraceae</taxon>
        <taxon>Tanticharoenia</taxon>
    </lineage>
</organism>
<dbReference type="PANTHER" id="PTHR47234:SF3">
    <property type="entry name" value="SECRETIN_TONB SHORT N-TERMINAL DOMAIN-CONTAINING PROTEIN"/>
    <property type="match status" value="1"/>
</dbReference>
<protein>
    <submittedName>
        <fullName evidence="13">TonB-dependent receptor</fullName>
    </submittedName>
</protein>
<dbReference type="Pfam" id="PF07715">
    <property type="entry name" value="Plug"/>
    <property type="match status" value="1"/>
</dbReference>
<feature type="domain" description="TonB-dependent receptor-like beta-barrel" evidence="11">
    <location>
        <begin position="245"/>
        <end position="724"/>
    </location>
</feature>
<evidence type="ECO:0000256" key="1">
    <source>
        <dbReference type="ARBA" id="ARBA00004571"/>
    </source>
</evidence>
<evidence type="ECO:0000256" key="5">
    <source>
        <dbReference type="ARBA" id="ARBA00023077"/>
    </source>
</evidence>
<evidence type="ECO:0000256" key="9">
    <source>
        <dbReference type="RuleBase" id="RU003357"/>
    </source>
</evidence>
<feature type="region of interest" description="Disordered" evidence="10">
    <location>
        <begin position="1"/>
        <end position="25"/>
    </location>
</feature>
<evidence type="ECO:0000259" key="11">
    <source>
        <dbReference type="Pfam" id="PF00593"/>
    </source>
</evidence>
<keyword evidence="5 9" id="KW-0798">TonB box</keyword>
<dbReference type="STRING" id="1231623.Tasa_019_083"/>
<evidence type="ECO:0000256" key="3">
    <source>
        <dbReference type="ARBA" id="ARBA00022452"/>
    </source>
</evidence>
<comment type="similarity">
    <text evidence="8 9">Belongs to the TonB-dependent receptor family.</text>
</comment>
<dbReference type="InterPro" id="IPR036942">
    <property type="entry name" value="Beta-barrel_TonB_sf"/>
</dbReference>
<dbReference type="Pfam" id="PF00593">
    <property type="entry name" value="TonB_dep_Rec_b-barrel"/>
    <property type="match status" value="1"/>
</dbReference>
<dbReference type="Gene3D" id="2.170.130.10">
    <property type="entry name" value="TonB-dependent receptor, plug domain"/>
    <property type="match status" value="1"/>
</dbReference>
<dbReference type="Gene3D" id="2.40.170.20">
    <property type="entry name" value="TonB-dependent receptor, beta-barrel domain"/>
    <property type="match status" value="1"/>
</dbReference>
<dbReference type="Proteomes" id="UP000032679">
    <property type="component" value="Unassembled WGS sequence"/>
</dbReference>
<evidence type="ECO:0000259" key="12">
    <source>
        <dbReference type="Pfam" id="PF07715"/>
    </source>
</evidence>
<keyword evidence="7 8" id="KW-0998">Cell outer membrane</keyword>
<proteinExistence type="inferred from homology"/>
<gene>
    <name evidence="13" type="ORF">Tasa_019_083</name>
</gene>
<dbReference type="EMBL" id="BALE01000019">
    <property type="protein sequence ID" value="GAN54398.1"/>
    <property type="molecule type" value="Genomic_DNA"/>
</dbReference>